<dbReference type="CDD" id="cd00086">
    <property type="entry name" value="homeodomain"/>
    <property type="match status" value="1"/>
</dbReference>
<comment type="similarity">
    <text evidence="8">Belongs to the HMX homeobox family.</text>
</comment>
<reference evidence="13" key="1">
    <citation type="submission" date="2018-07" db="EMBL/GenBank/DDBJ databases">
        <authorList>
            <person name="Quirk P.G."/>
            <person name="Krulwich T.A."/>
        </authorList>
    </citation>
    <scope>NUCLEOTIDE SEQUENCE</scope>
</reference>
<dbReference type="InterPro" id="IPR017970">
    <property type="entry name" value="Homeobox_CS"/>
</dbReference>
<dbReference type="PROSITE" id="PS50071">
    <property type="entry name" value="HOMEOBOX_2"/>
    <property type="match status" value="1"/>
</dbReference>
<feature type="region of interest" description="Disordered" evidence="11">
    <location>
        <begin position="441"/>
        <end position="460"/>
    </location>
</feature>
<feature type="compositionally biased region" description="Low complexity" evidence="11">
    <location>
        <begin position="97"/>
        <end position="132"/>
    </location>
</feature>
<keyword evidence="5 9" id="KW-0371">Homeobox</keyword>
<name>A0A336MMK4_CULSO</name>
<dbReference type="InterPro" id="IPR001356">
    <property type="entry name" value="HD"/>
</dbReference>
<evidence type="ECO:0000256" key="11">
    <source>
        <dbReference type="SAM" id="MobiDB-lite"/>
    </source>
</evidence>
<feature type="domain" description="Homeobox" evidence="12">
    <location>
        <begin position="335"/>
        <end position="395"/>
    </location>
</feature>
<evidence type="ECO:0000256" key="2">
    <source>
        <dbReference type="ARBA" id="ARBA00022473"/>
    </source>
</evidence>
<evidence type="ECO:0000256" key="9">
    <source>
        <dbReference type="PROSITE-ProRule" id="PRU00108"/>
    </source>
</evidence>
<dbReference type="OMA" id="GLENCCD"/>
<dbReference type="GO" id="GO:0000981">
    <property type="term" value="F:DNA-binding transcription factor activity, RNA polymerase II-specific"/>
    <property type="evidence" value="ECO:0007669"/>
    <property type="project" value="InterPro"/>
</dbReference>
<evidence type="ECO:0000256" key="5">
    <source>
        <dbReference type="ARBA" id="ARBA00023155"/>
    </source>
</evidence>
<evidence type="ECO:0000256" key="6">
    <source>
        <dbReference type="ARBA" id="ARBA00023163"/>
    </source>
</evidence>
<evidence type="ECO:0000259" key="12">
    <source>
        <dbReference type="PROSITE" id="PS50071"/>
    </source>
</evidence>
<dbReference type="AlphaFoldDB" id="A0A336MMK4"/>
<dbReference type="PANTHER" id="PTHR46110:SF3">
    <property type="entry name" value="HOMEOBOX PROTEIN HMX"/>
    <property type="match status" value="1"/>
</dbReference>
<comment type="subcellular location">
    <subcellularLocation>
        <location evidence="1 9 10">Nucleus</location>
    </subcellularLocation>
</comment>
<sequence>MSSHDDGDTDINVVSSPEPSPCPSPANPASSNRPNSDDEASHIPYSHLHHITRHHSRPLSITSLTNNNNNLNTSLSNGDSRLSPSKTPPDTPNSGTNHSVLNSPNNSLSNHISNNNNNNNSTSNNTTTNTKNSFTSFSISNILSRSSDSANNGKNSSGGGANNEYLTKKPNLNGTTIPSPTTNINVTLGPLGHATAIHGPHDAAMLSRLGFISQWGALAGRYAALCPPGWPWTATSQASQISAANATAHRMPFHSPSNDTSSTNNTENNLSPSLSPPTSQPSKTPPHHVSFGQRGGSGECDSDDDMGEIIEDDGNCSDGRGDGSTSPGGNGSMQKRKKKTRTVFSRAQVFQLESTFDMKRYLSSSERAGLAASLRLTETQVKIWFQNRRNKWKRQLAAELEAANMANMAHAAQRLVRVPVLYHEGAPGGFVAPPPHPHHQSLYYARNTSSPPRAPLSSLV</sequence>
<dbReference type="FunFam" id="1.10.10.60:FF:000053">
    <property type="entry name" value="H6 family homeobox 2"/>
    <property type="match status" value="1"/>
</dbReference>
<evidence type="ECO:0000256" key="3">
    <source>
        <dbReference type="ARBA" id="ARBA00023015"/>
    </source>
</evidence>
<keyword evidence="4 9" id="KW-0238">DNA-binding</keyword>
<proteinExistence type="inferred from homology"/>
<dbReference type="Pfam" id="PF00046">
    <property type="entry name" value="Homeodomain"/>
    <property type="match status" value="1"/>
</dbReference>
<dbReference type="SMART" id="SM00389">
    <property type="entry name" value="HOX"/>
    <property type="match status" value="1"/>
</dbReference>
<feature type="DNA-binding region" description="Homeobox" evidence="9">
    <location>
        <begin position="337"/>
        <end position="396"/>
    </location>
</feature>
<dbReference type="InterPro" id="IPR009057">
    <property type="entry name" value="Homeodomain-like_sf"/>
</dbReference>
<dbReference type="Gene3D" id="1.10.10.60">
    <property type="entry name" value="Homeodomain-like"/>
    <property type="match status" value="1"/>
</dbReference>
<feature type="compositionally biased region" description="Acidic residues" evidence="11">
    <location>
        <begin position="300"/>
        <end position="315"/>
    </location>
</feature>
<dbReference type="EMBL" id="UFQT01001329">
    <property type="protein sequence ID" value="SSX30063.1"/>
    <property type="molecule type" value="Genomic_DNA"/>
</dbReference>
<keyword evidence="6" id="KW-0804">Transcription</keyword>
<keyword evidence="3" id="KW-0805">Transcription regulation</keyword>
<evidence type="ECO:0000256" key="4">
    <source>
        <dbReference type="ARBA" id="ARBA00023125"/>
    </source>
</evidence>
<dbReference type="SUPFAM" id="SSF46689">
    <property type="entry name" value="Homeodomain-like"/>
    <property type="match status" value="1"/>
</dbReference>
<feature type="region of interest" description="Disordered" evidence="11">
    <location>
        <begin position="250"/>
        <end position="341"/>
    </location>
</feature>
<feature type="compositionally biased region" description="Low complexity" evidence="11">
    <location>
        <begin position="255"/>
        <end position="273"/>
    </location>
</feature>
<feature type="region of interest" description="Disordered" evidence="11">
    <location>
        <begin position="60"/>
        <end position="132"/>
    </location>
</feature>
<dbReference type="InterPro" id="IPR051300">
    <property type="entry name" value="HMX_Homeobox_TF"/>
</dbReference>
<feature type="region of interest" description="Disordered" evidence="11">
    <location>
        <begin position="1"/>
        <end position="42"/>
    </location>
</feature>
<evidence type="ECO:0000256" key="8">
    <source>
        <dbReference type="ARBA" id="ARBA00038165"/>
    </source>
</evidence>
<dbReference type="InterPro" id="IPR020479">
    <property type="entry name" value="HD_metazoa"/>
</dbReference>
<dbReference type="VEuPathDB" id="VectorBase:CSON002034"/>
<protein>
    <submittedName>
        <fullName evidence="13">CSON002034 protein</fullName>
    </submittedName>
</protein>
<organism evidence="13">
    <name type="scientific">Culicoides sonorensis</name>
    <name type="common">Biting midge</name>
    <dbReference type="NCBI Taxonomy" id="179676"/>
    <lineage>
        <taxon>Eukaryota</taxon>
        <taxon>Metazoa</taxon>
        <taxon>Ecdysozoa</taxon>
        <taxon>Arthropoda</taxon>
        <taxon>Hexapoda</taxon>
        <taxon>Insecta</taxon>
        <taxon>Pterygota</taxon>
        <taxon>Neoptera</taxon>
        <taxon>Endopterygota</taxon>
        <taxon>Diptera</taxon>
        <taxon>Nematocera</taxon>
        <taxon>Chironomoidea</taxon>
        <taxon>Ceratopogonidae</taxon>
        <taxon>Ceratopogoninae</taxon>
        <taxon>Culicoides</taxon>
        <taxon>Monoculicoides</taxon>
    </lineage>
</organism>
<dbReference type="PRINTS" id="PR00024">
    <property type="entry name" value="HOMEOBOX"/>
</dbReference>
<evidence type="ECO:0000313" key="13">
    <source>
        <dbReference type="EMBL" id="SSX30063.1"/>
    </source>
</evidence>
<dbReference type="GO" id="GO:0005634">
    <property type="term" value="C:nucleus"/>
    <property type="evidence" value="ECO:0007669"/>
    <property type="project" value="UniProtKB-SubCell"/>
</dbReference>
<gene>
    <name evidence="13" type="primary">CSON002034</name>
</gene>
<feature type="compositionally biased region" description="Low complexity" evidence="11">
    <location>
        <begin position="62"/>
        <end position="77"/>
    </location>
</feature>
<accession>A0A336MMK4</accession>
<feature type="compositionally biased region" description="Low complexity" evidence="11">
    <location>
        <begin position="145"/>
        <end position="155"/>
    </location>
</feature>
<evidence type="ECO:0000256" key="1">
    <source>
        <dbReference type="ARBA" id="ARBA00004123"/>
    </source>
</evidence>
<evidence type="ECO:0000256" key="10">
    <source>
        <dbReference type="RuleBase" id="RU000682"/>
    </source>
</evidence>
<dbReference type="GO" id="GO:0000977">
    <property type="term" value="F:RNA polymerase II transcription regulatory region sequence-specific DNA binding"/>
    <property type="evidence" value="ECO:0007669"/>
    <property type="project" value="TreeGrafter"/>
</dbReference>
<dbReference type="PANTHER" id="PTHR46110">
    <property type="entry name" value="HOMEOBOX PROTEIN HMX"/>
    <property type="match status" value="1"/>
</dbReference>
<dbReference type="PROSITE" id="PS00027">
    <property type="entry name" value="HOMEOBOX_1"/>
    <property type="match status" value="1"/>
</dbReference>
<keyword evidence="7 9" id="KW-0539">Nucleus</keyword>
<feature type="region of interest" description="Disordered" evidence="11">
    <location>
        <begin position="145"/>
        <end position="178"/>
    </location>
</feature>
<keyword evidence="2" id="KW-0217">Developmental protein</keyword>
<evidence type="ECO:0000256" key="7">
    <source>
        <dbReference type="ARBA" id="ARBA00023242"/>
    </source>
</evidence>